<dbReference type="InParanoid" id="A0A1X2HPG1"/>
<dbReference type="AlphaFoldDB" id="A0A1X2HPG1"/>
<proteinExistence type="predicted"/>
<sequence length="110" mass="12768">MRKIIMQWCLRALSSTFVHHCMHHLFVYARDNGSGTYSRSFLIQRKDRTFFKGLFLYVTLIGSAHTNGCTMDHYIYKPGATIKFPEIERYSMRFHACIRGTPGSFHLVGS</sequence>
<evidence type="ECO:0000313" key="2">
    <source>
        <dbReference type="Proteomes" id="UP000242180"/>
    </source>
</evidence>
<keyword evidence="2" id="KW-1185">Reference proteome</keyword>
<comment type="caution">
    <text evidence="1">The sequence shown here is derived from an EMBL/GenBank/DDBJ whole genome shotgun (WGS) entry which is preliminary data.</text>
</comment>
<organism evidence="1 2">
    <name type="scientific">Syncephalastrum racemosum</name>
    <name type="common">Filamentous fungus</name>
    <dbReference type="NCBI Taxonomy" id="13706"/>
    <lineage>
        <taxon>Eukaryota</taxon>
        <taxon>Fungi</taxon>
        <taxon>Fungi incertae sedis</taxon>
        <taxon>Mucoromycota</taxon>
        <taxon>Mucoromycotina</taxon>
        <taxon>Mucoromycetes</taxon>
        <taxon>Mucorales</taxon>
        <taxon>Syncephalastraceae</taxon>
        <taxon>Syncephalastrum</taxon>
    </lineage>
</organism>
<protein>
    <submittedName>
        <fullName evidence="1">Uncharacterized protein</fullName>
    </submittedName>
</protein>
<dbReference type="EMBL" id="MCGN01000002">
    <property type="protein sequence ID" value="ORZ01273.1"/>
    <property type="molecule type" value="Genomic_DNA"/>
</dbReference>
<gene>
    <name evidence="1" type="ORF">BCR43DRAFT_173804</name>
</gene>
<dbReference type="Proteomes" id="UP000242180">
    <property type="component" value="Unassembled WGS sequence"/>
</dbReference>
<accession>A0A1X2HPG1</accession>
<name>A0A1X2HPG1_SYNRA</name>
<reference evidence="1 2" key="1">
    <citation type="submission" date="2016-07" db="EMBL/GenBank/DDBJ databases">
        <title>Pervasive Adenine N6-methylation of Active Genes in Fungi.</title>
        <authorList>
            <consortium name="DOE Joint Genome Institute"/>
            <person name="Mondo S.J."/>
            <person name="Dannebaum R.O."/>
            <person name="Kuo R.C."/>
            <person name="Labutti K."/>
            <person name="Haridas S."/>
            <person name="Kuo A."/>
            <person name="Salamov A."/>
            <person name="Ahrendt S.R."/>
            <person name="Lipzen A."/>
            <person name="Sullivan W."/>
            <person name="Andreopoulos W.B."/>
            <person name="Clum A."/>
            <person name="Lindquist E."/>
            <person name="Daum C."/>
            <person name="Ramamoorthy G.K."/>
            <person name="Gryganskyi A."/>
            <person name="Culley D."/>
            <person name="Magnuson J.K."/>
            <person name="James T.Y."/>
            <person name="O'Malley M.A."/>
            <person name="Stajich J.E."/>
            <person name="Spatafora J.W."/>
            <person name="Visel A."/>
            <person name="Grigoriev I.V."/>
        </authorList>
    </citation>
    <scope>NUCLEOTIDE SEQUENCE [LARGE SCALE GENOMIC DNA]</scope>
    <source>
        <strain evidence="1 2">NRRL 2496</strain>
    </source>
</reference>
<evidence type="ECO:0000313" key="1">
    <source>
        <dbReference type="EMBL" id="ORZ01273.1"/>
    </source>
</evidence>